<dbReference type="PANTHER" id="PTHR34761:SF1">
    <property type="entry name" value="NUCLEOLUS AND NEURAL PROGENITOR PROTEIN"/>
    <property type="match status" value="1"/>
</dbReference>
<comment type="caution">
    <text evidence="2">The sequence shown here is derived from an EMBL/GenBank/DDBJ whole genome shotgun (WGS) entry which is preliminary data.</text>
</comment>
<dbReference type="AlphaFoldDB" id="A0A8S0YXC3"/>
<organism evidence="2 3">
    <name type="scientific">Arctia plantaginis</name>
    <name type="common">Wood tiger moth</name>
    <name type="synonym">Phalaena plantaginis</name>
    <dbReference type="NCBI Taxonomy" id="874455"/>
    <lineage>
        <taxon>Eukaryota</taxon>
        <taxon>Metazoa</taxon>
        <taxon>Ecdysozoa</taxon>
        <taxon>Arthropoda</taxon>
        <taxon>Hexapoda</taxon>
        <taxon>Insecta</taxon>
        <taxon>Pterygota</taxon>
        <taxon>Neoptera</taxon>
        <taxon>Endopterygota</taxon>
        <taxon>Lepidoptera</taxon>
        <taxon>Glossata</taxon>
        <taxon>Ditrysia</taxon>
        <taxon>Noctuoidea</taxon>
        <taxon>Erebidae</taxon>
        <taxon>Arctiinae</taxon>
        <taxon>Arctia</taxon>
    </lineage>
</organism>
<dbReference type="Proteomes" id="UP000494106">
    <property type="component" value="Unassembled WGS sequence"/>
</dbReference>
<protein>
    <recommendedName>
        <fullName evidence="1">Nucleolus and neural progenitor protein-like N-terminal domain-containing protein</fullName>
    </recommendedName>
</protein>
<dbReference type="Pfam" id="PF14780">
    <property type="entry name" value="NEPRO_N"/>
    <property type="match status" value="1"/>
</dbReference>
<dbReference type="GO" id="GO:0045747">
    <property type="term" value="P:positive regulation of Notch signaling pathway"/>
    <property type="evidence" value="ECO:0007669"/>
    <property type="project" value="TreeGrafter"/>
</dbReference>
<evidence type="ECO:0000259" key="1">
    <source>
        <dbReference type="Pfam" id="PF14780"/>
    </source>
</evidence>
<evidence type="ECO:0000313" key="3">
    <source>
        <dbReference type="Proteomes" id="UP000494106"/>
    </source>
</evidence>
<proteinExistence type="predicted"/>
<dbReference type="InterPro" id="IPR027951">
    <property type="entry name" value="Nepro_N"/>
</dbReference>
<dbReference type="OrthoDB" id="9899341at2759"/>
<accession>A0A8S0YXC3</accession>
<reference evidence="2 3" key="1">
    <citation type="submission" date="2020-04" db="EMBL/GenBank/DDBJ databases">
        <authorList>
            <person name="Wallbank WR R."/>
            <person name="Pardo Diaz C."/>
            <person name="Kozak K."/>
            <person name="Martin S."/>
            <person name="Jiggins C."/>
            <person name="Moest M."/>
            <person name="Warren A I."/>
            <person name="Byers J.R.P. K."/>
            <person name="Montejo-Kovacevich G."/>
            <person name="Yen C E."/>
        </authorList>
    </citation>
    <scope>NUCLEOTIDE SEQUENCE [LARGE SCALE GENOMIC DNA]</scope>
</reference>
<name>A0A8S0YXC3_ARCPL</name>
<feature type="domain" description="Nucleolus and neural progenitor protein-like N-terminal" evidence="1">
    <location>
        <begin position="5"/>
        <end position="185"/>
    </location>
</feature>
<dbReference type="PANTHER" id="PTHR34761">
    <property type="entry name" value="NUCLEOLUS AND NEURAL PROGENITOR PROTEIN"/>
    <property type="match status" value="1"/>
</dbReference>
<gene>
    <name evidence="2" type="ORF">APLA_LOCUS1802</name>
</gene>
<dbReference type="GO" id="GO:0005634">
    <property type="term" value="C:nucleus"/>
    <property type="evidence" value="ECO:0007669"/>
    <property type="project" value="TreeGrafter"/>
</dbReference>
<keyword evidence="3" id="KW-1185">Reference proteome</keyword>
<evidence type="ECO:0000313" key="2">
    <source>
        <dbReference type="EMBL" id="CAB3223772.1"/>
    </source>
</evidence>
<dbReference type="InterPro" id="IPR052835">
    <property type="entry name" value="Nepro"/>
</dbReference>
<dbReference type="EMBL" id="CADEBC010000135">
    <property type="protein sequence ID" value="CAB3223772.1"/>
    <property type="molecule type" value="Genomic_DNA"/>
</dbReference>
<sequence>MLEPWNDSSILPPPINMFYCVKKVDISSLKHVCNNIIKVLRKQAPLHKESALCSRFLYKYDRKFSNDIGYRNFRKVHTALKKYLALNFLKDIENFLLALPSEDDDEKYLPTRQMLEYLMLRIITFSKIMLRICICSKQSAIFYLNRLKRGESHWMSLLPYALLSRLWSMTMVLVQHSTSWYSNLYPYLNILEFKGVNLLPDNYELPQDLEQWLDLKNVDNFGRFNWDQKKLIEDNILLDDDENDLFDSILNFVNQLNKNEAEEEVGEELKPLINKCKDELNNMGTATAIDYSKLSDNSVGINEGEVINRKNYKSELGECLSRETFKMEQGEVLSRENFNVLVNAPNEIENNKFSHNGPDRIVKQEKQELTKLLKQKMEVTKATNIHNRHTHMKVTNSESLKEFLKIEEKYRNESNIQSLTCHLSLMQWHALKKALLKLCDNLTNRKIDKKFQRIWKEKCLEYK</sequence>